<accession>W7TSB2</accession>
<gene>
    <name evidence="1" type="ORF">Naga_100879g1</name>
</gene>
<dbReference type="Proteomes" id="UP000019335">
    <property type="component" value="Chromosome 9"/>
</dbReference>
<reference evidence="1 2" key="1">
    <citation type="journal article" date="2014" name="Mol. Plant">
        <title>Chromosome Scale Genome Assembly and Transcriptome Profiling of Nannochloropsis gaditana in Nitrogen Depletion.</title>
        <authorList>
            <person name="Corteggiani Carpinelli E."/>
            <person name="Telatin A."/>
            <person name="Vitulo N."/>
            <person name="Forcato C."/>
            <person name="D'Angelo M."/>
            <person name="Schiavon R."/>
            <person name="Vezzi A."/>
            <person name="Giacometti G.M."/>
            <person name="Morosinotto T."/>
            <person name="Valle G."/>
        </authorList>
    </citation>
    <scope>NUCLEOTIDE SEQUENCE [LARGE SCALE GENOMIC DNA]</scope>
    <source>
        <strain evidence="1 2">B-31</strain>
    </source>
</reference>
<evidence type="ECO:0000313" key="1">
    <source>
        <dbReference type="EMBL" id="EWM26408.1"/>
    </source>
</evidence>
<keyword evidence="2" id="KW-1185">Reference proteome</keyword>
<proteinExistence type="predicted"/>
<evidence type="ECO:0000313" key="2">
    <source>
        <dbReference type="Proteomes" id="UP000019335"/>
    </source>
</evidence>
<sequence length="87" mass="9983">MSTLEDWLPSPTGRSFVFRLFLDLPVVRSLLLPARCPWAYTTLKRCRNPPHLPNPYPYIPPTPETLFPLFRDVSFMEVMRANSCGGS</sequence>
<dbReference type="AlphaFoldDB" id="W7TSB2"/>
<organism evidence="1 2">
    <name type="scientific">Nannochloropsis gaditana</name>
    <dbReference type="NCBI Taxonomy" id="72520"/>
    <lineage>
        <taxon>Eukaryota</taxon>
        <taxon>Sar</taxon>
        <taxon>Stramenopiles</taxon>
        <taxon>Ochrophyta</taxon>
        <taxon>Eustigmatophyceae</taxon>
        <taxon>Eustigmatales</taxon>
        <taxon>Monodopsidaceae</taxon>
        <taxon>Nannochloropsis</taxon>
    </lineage>
</organism>
<dbReference type="EMBL" id="AZIL01000671">
    <property type="protein sequence ID" value="EWM26408.1"/>
    <property type="molecule type" value="Genomic_DNA"/>
</dbReference>
<name>W7TSB2_9STRA</name>
<comment type="caution">
    <text evidence="1">The sequence shown here is derived from an EMBL/GenBank/DDBJ whole genome shotgun (WGS) entry which is preliminary data.</text>
</comment>
<protein>
    <submittedName>
        <fullName evidence="1">Uncharacterized protein</fullName>
    </submittedName>
</protein>